<dbReference type="SUPFAM" id="SSF53756">
    <property type="entry name" value="UDP-Glycosyltransferase/glycogen phosphorylase"/>
    <property type="match status" value="1"/>
</dbReference>
<dbReference type="EC" id="2.4.-.-" evidence="3"/>
<dbReference type="GO" id="GO:0016757">
    <property type="term" value="F:glycosyltransferase activity"/>
    <property type="evidence" value="ECO:0007669"/>
    <property type="project" value="UniProtKB-KW"/>
</dbReference>
<dbReference type="PANTHER" id="PTHR12526">
    <property type="entry name" value="GLYCOSYLTRANSFERASE"/>
    <property type="match status" value="1"/>
</dbReference>
<name>A0A517WNU2_9PLAN</name>
<dbReference type="AlphaFoldDB" id="A0A517WNU2"/>
<evidence type="ECO:0000259" key="1">
    <source>
        <dbReference type="Pfam" id="PF00534"/>
    </source>
</evidence>
<dbReference type="Pfam" id="PF13439">
    <property type="entry name" value="Glyco_transf_4"/>
    <property type="match status" value="1"/>
</dbReference>
<feature type="domain" description="Glycosyltransferase subfamily 4-like N-terminal" evidence="2">
    <location>
        <begin position="14"/>
        <end position="167"/>
    </location>
</feature>
<dbReference type="InterPro" id="IPR001296">
    <property type="entry name" value="Glyco_trans_1"/>
</dbReference>
<dbReference type="Proteomes" id="UP000318384">
    <property type="component" value="Chromosome"/>
</dbReference>
<gene>
    <name evidence="3" type="primary">epsD_1</name>
    <name evidence="3" type="ORF">V202x_02740</name>
</gene>
<protein>
    <submittedName>
        <fullName evidence="3">Glycosyltransferase EpsD</fullName>
        <ecNumber evidence="3">2.4.-.-</ecNumber>
    </submittedName>
</protein>
<keyword evidence="4" id="KW-1185">Reference proteome</keyword>
<dbReference type="RefSeq" id="WP_145170494.1">
    <property type="nucleotide sequence ID" value="NZ_CP037422.1"/>
</dbReference>
<keyword evidence="3" id="KW-0328">Glycosyltransferase</keyword>
<dbReference type="Pfam" id="PF00534">
    <property type="entry name" value="Glycos_transf_1"/>
    <property type="match status" value="1"/>
</dbReference>
<sequence length="374" mass="41786">MKRIALLFEFGSLNGGEHSMLAVLSQLHQCSFEFSAFCPADGLLHSQLAQLNIEYHPISFHNERGRRLSREELALQIVPILKSDAFDLLHANSLSMSRLTGALTEQIPVPCSGHLRDIIKLSKAAIRDLNQNQRLVAVSEATKKFHIAQGLQPEKVTVCYNGVNTNRFQPRPVTGILKQELGLKNDDRLCLTIGQIGLRKGQDILARAATILAERGHQNLHFLLVGERHSQKQESIDFDQAVSTAFETPILQGRLHRLGYREDIDRLMNEADLLIHPAKQEPLGRVLLEALASGLPIVTTDVGGTREIVQHENSALLVAANDPAQLAKAVEQSLNDQDLLKNLAFAGRQRALELFTQERASQQIEQFWYHSFRS</sequence>
<keyword evidence="3" id="KW-0808">Transferase</keyword>
<accession>A0A517WNU2</accession>
<evidence type="ECO:0000259" key="2">
    <source>
        <dbReference type="Pfam" id="PF13439"/>
    </source>
</evidence>
<evidence type="ECO:0000313" key="3">
    <source>
        <dbReference type="EMBL" id="QDU06930.1"/>
    </source>
</evidence>
<feature type="domain" description="Glycosyl transferase family 1" evidence="1">
    <location>
        <begin position="178"/>
        <end position="349"/>
    </location>
</feature>
<organism evidence="3 4">
    <name type="scientific">Gimesia aquarii</name>
    <dbReference type="NCBI Taxonomy" id="2527964"/>
    <lineage>
        <taxon>Bacteria</taxon>
        <taxon>Pseudomonadati</taxon>
        <taxon>Planctomycetota</taxon>
        <taxon>Planctomycetia</taxon>
        <taxon>Planctomycetales</taxon>
        <taxon>Planctomycetaceae</taxon>
        <taxon>Gimesia</taxon>
    </lineage>
</organism>
<evidence type="ECO:0000313" key="4">
    <source>
        <dbReference type="Proteomes" id="UP000318384"/>
    </source>
</evidence>
<dbReference type="EMBL" id="CP037422">
    <property type="protein sequence ID" value="QDU06930.1"/>
    <property type="molecule type" value="Genomic_DNA"/>
</dbReference>
<dbReference type="OrthoDB" id="259238at2"/>
<reference evidence="3 4" key="1">
    <citation type="submission" date="2019-03" db="EMBL/GenBank/DDBJ databases">
        <title>Deep-cultivation of Planctomycetes and their phenomic and genomic characterization uncovers novel biology.</title>
        <authorList>
            <person name="Wiegand S."/>
            <person name="Jogler M."/>
            <person name="Boedeker C."/>
            <person name="Pinto D."/>
            <person name="Vollmers J."/>
            <person name="Rivas-Marin E."/>
            <person name="Kohn T."/>
            <person name="Peeters S.H."/>
            <person name="Heuer A."/>
            <person name="Rast P."/>
            <person name="Oberbeckmann S."/>
            <person name="Bunk B."/>
            <person name="Jeske O."/>
            <person name="Meyerdierks A."/>
            <person name="Storesund J.E."/>
            <person name="Kallscheuer N."/>
            <person name="Luecker S."/>
            <person name="Lage O.M."/>
            <person name="Pohl T."/>
            <person name="Merkel B.J."/>
            <person name="Hornburger P."/>
            <person name="Mueller R.-W."/>
            <person name="Bruemmer F."/>
            <person name="Labrenz M."/>
            <person name="Spormann A.M."/>
            <person name="Op den Camp H."/>
            <person name="Overmann J."/>
            <person name="Amann R."/>
            <person name="Jetten M.S.M."/>
            <person name="Mascher T."/>
            <person name="Medema M.H."/>
            <person name="Devos D.P."/>
            <person name="Kaster A.-K."/>
            <person name="Ovreas L."/>
            <person name="Rohde M."/>
            <person name="Galperin M.Y."/>
            <person name="Jogler C."/>
        </authorList>
    </citation>
    <scope>NUCLEOTIDE SEQUENCE [LARGE SCALE GENOMIC DNA]</scope>
    <source>
        <strain evidence="3 4">V202</strain>
    </source>
</reference>
<dbReference type="InterPro" id="IPR028098">
    <property type="entry name" value="Glyco_trans_4-like_N"/>
</dbReference>
<proteinExistence type="predicted"/>
<dbReference type="CDD" id="cd03801">
    <property type="entry name" value="GT4_PimA-like"/>
    <property type="match status" value="1"/>
</dbReference>
<dbReference type="Gene3D" id="3.40.50.2000">
    <property type="entry name" value="Glycogen Phosphorylase B"/>
    <property type="match status" value="2"/>
</dbReference>